<keyword evidence="6 7" id="KW-0472">Membrane</keyword>
<dbReference type="GO" id="GO:0016020">
    <property type="term" value="C:membrane"/>
    <property type="evidence" value="ECO:0007669"/>
    <property type="project" value="UniProtKB-SubCell"/>
</dbReference>
<organism evidence="8 9">
    <name type="scientific">Monopterus albus</name>
    <name type="common">Swamp eel</name>
    <dbReference type="NCBI Taxonomy" id="43700"/>
    <lineage>
        <taxon>Eukaryota</taxon>
        <taxon>Metazoa</taxon>
        <taxon>Chordata</taxon>
        <taxon>Craniata</taxon>
        <taxon>Vertebrata</taxon>
        <taxon>Euteleostomi</taxon>
        <taxon>Actinopterygii</taxon>
        <taxon>Neopterygii</taxon>
        <taxon>Teleostei</taxon>
        <taxon>Neoteleostei</taxon>
        <taxon>Acanthomorphata</taxon>
        <taxon>Anabantaria</taxon>
        <taxon>Synbranchiformes</taxon>
        <taxon>Synbranchidae</taxon>
        <taxon>Monopterus</taxon>
    </lineage>
</organism>
<evidence type="ECO:0000256" key="2">
    <source>
        <dbReference type="ARBA" id="ARBA00005948"/>
    </source>
</evidence>
<evidence type="ECO:0000256" key="6">
    <source>
        <dbReference type="ARBA" id="ARBA00023136"/>
    </source>
</evidence>
<dbReference type="InterPro" id="IPR000272">
    <property type="entry name" value="Ion-transport_regulator_FXYD"/>
</dbReference>
<dbReference type="CDD" id="cd20330">
    <property type="entry name" value="FXYD12"/>
    <property type="match status" value="1"/>
</dbReference>
<dbReference type="AlphaFoldDB" id="A0A3Q3J376"/>
<dbReference type="GO" id="GO:0043269">
    <property type="term" value="P:regulation of monoatomic ion transport"/>
    <property type="evidence" value="ECO:0007669"/>
    <property type="project" value="InterPro"/>
</dbReference>
<dbReference type="STRING" id="43700.ENSMALP00000011000"/>
<evidence type="ECO:0000256" key="1">
    <source>
        <dbReference type="ARBA" id="ARBA00004167"/>
    </source>
</evidence>
<accession>A0A3Q3J376</accession>
<keyword evidence="7" id="KW-1133">Transmembrane helix</keyword>
<dbReference type="Gene3D" id="1.20.5.780">
    <property type="entry name" value="Single helix bin"/>
    <property type="match status" value="1"/>
</dbReference>
<keyword evidence="3 7" id="KW-0813">Transport</keyword>
<sequence>MSTSFMGVLCEFVDYETLRVGGLIFAGVIVVLSILLLVGNKFKNCGKPKVRELWTNSFNKI</sequence>
<feature type="transmembrane region" description="Helical" evidence="7">
    <location>
        <begin position="20"/>
        <end position="39"/>
    </location>
</feature>
<reference evidence="8" key="2">
    <citation type="submission" date="2025-09" db="UniProtKB">
        <authorList>
            <consortium name="Ensembl"/>
        </authorList>
    </citation>
    <scope>IDENTIFICATION</scope>
</reference>
<dbReference type="Pfam" id="PF02038">
    <property type="entry name" value="ATP1G1_PLM_MAT8"/>
    <property type="match status" value="1"/>
</dbReference>
<protein>
    <recommendedName>
        <fullName evidence="7">FXYD domain-containing ion transport regulator</fullName>
    </recommendedName>
</protein>
<proteinExistence type="inferred from homology"/>
<comment type="subcellular location">
    <subcellularLocation>
        <location evidence="1">Membrane</location>
        <topology evidence="1">Single-pass membrane protein</topology>
    </subcellularLocation>
</comment>
<keyword evidence="9" id="KW-1185">Reference proteome</keyword>
<comment type="similarity">
    <text evidence="2 7">Belongs to the FXYD family.</text>
</comment>
<dbReference type="Ensembl" id="ENSMALT00000011239.1">
    <property type="protein sequence ID" value="ENSMALP00000011000.1"/>
    <property type="gene ID" value="ENSMALG00000007833.1"/>
</dbReference>
<keyword evidence="5 7" id="KW-0406">Ion transport</keyword>
<evidence type="ECO:0000313" key="8">
    <source>
        <dbReference type="Ensembl" id="ENSMALP00000011000.1"/>
    </source>
</evidence>
<keyword evidence="4 7" id="KW-0812">Transmembrane</keyword>
<dbReference type="Proteomes" id="UP000261600">
    <property type="component" value="Unplaced"/>
</dbReference>
<evidence type="ECO:0000256" key="7">
    <source>
        <dbReference type="RuleBase" id="RU364131"/>
    </source>
</evidence>
<evidence type="ECO:0000256" key="5">
    <source>
        <dbReference type="ARBA" id="ARBA00023065"/>
    </source>
</evidence>
<dbReference type="GO" id="GO:0099106">
    <property type="term" value="F:ion channel regulator activity"/>
    <property type="evidence" value="ECO:0007669"/>
    <property type="project" value="InterPro"/>
</dbReference>
<evidence type="ECO:0000256" key="3">
    <source>
        <dbReference type="ARBA" id="ARBA00022448"/>
    </source>
</evidence>
<reference evidence="8" key="1">
    <citation type="submission" date="2025-08" db="UniProtKB">
        <authorList>
            <consortium name="Ensembl"/>
        </authorList>
    </citation>
    <scope>IDENTIFICATION</scope>
</reference>
<dbReference type="GO" id="GO:0006811">
    <property type="term" value="P:monoatomic ion transport"/>
    <property type="evidence" value="ECO:0007669"/>
    <property type="project" value="UniProtKB-KW"/>
</dbReference>
<evidence type="ECO:0000313" key="9">
    <source>
        <dbReference type="Proteomes" id="UP000261600"/>
    </source>
</evidence>
<name>A0A3Q3J376_MONAL</name>
<evidence type="ECO:0000256" key="4">
    <source>
        <dbReference type="ARBA" id="ARBA00022692"/>
    </source>
</evidence>